<dbReference type="EMBL" id="LXEX01000063">
    <property type="protein sequence ID" value="OAT56766.1"/>
    <property type="molecule type" value="Genomic_DNA"/>
</dbReference>
<evidence type="ECO:0000313" key="1">
    <source>
        <dbReference type="EMBL" id="OAT56766.1"/>
    </source>
</evidence>
<dbReference type="GO" id="GO:0006270">
    <property type="term" value="P:DNA replication initiation"/>
    <property type="evidence" value="ECO:0007669"/>
    <property type="project" value="InterPro"/>
</dbReference>
<name>A0AA91EFD9_9GAMM</name>
<dbReference type="InterPro" id="IPR009731">
    <property type="entry name" value="P-like"/>
</dbReference>
<keyword evidence="2" id="KW-1185">Reference proteome</keyword>
<evidence type="ECO:0000313" key="2">
    <source>
        <dbReference type="Proteomes" id="UP000078431"/>
    </source>
</evidence>
<gene>
    <name evidence="1" type="ORF">M993_04538</name>
</gene>
<proteinExistence type="predicted"/>
<dbReference type="Proteomes" id="UP000078431">
    <property type="component" value="Unassembled WGS sequence"/>
</dbReference>
<sequence length="235" mass="26403">MTHRLMSAIENRDGSALARMSNPATQAMQGVVNPDAENLVDALFRQLKQVFPAASQTNLRRPEDENAAKKQWIAAFAENGIRTREQLSAGMQHARSSESPFWPSPGQFIAWCKQGVLKANGLPSSEELYGLVMEYCANRGLYSSPESYPWPSNAAYWMVTKLYSQMRGKNQSESELRKSCTEELVIMGRRIESGEEIPKPVVQLEKLHIPISNEAGLQKIADIRKKLNLPRRGQQ</sequence>
<reference evidence="1 2" key="1">
    <citation type="submission" date="2016-04" db="EMBL/GenBank/DDBJ databases">
        <title>ATOL: Assembling a taxonomically balanced genome-scale reconstruction of the evolutionary history of the Enterobacteriaceae.</title>
        <authorList>
            <person name="Plunkett G.III."/>
            <person name="Neeno-Eckwall E.C."/>
            <person name="Glasner J.D."/>
            <person name="Perna N.T."/>
        </authorList>
    </citation>
    <scope>NUCLEOTIDE SEQUENCE [LARGE SCALE GENOMIC DNA]</scope>
    <source>
        <strain evidence="1 2">ATCC 12841</strain>
    </source>
</reference>
<organism evidence="1 2">
    <name type="scientific">Obesumbacterium proteus ATCC 12841</name>
    <dbReference type="NCBI Taxonomy" id="1354268"/>
    <lineage>
        <taxon>Bacteria</taxon>
        <taxon>Pseudomonadati</taxon>
        <taxon>Pseudomonadota</taxon>
        <taxon>Gammaproteobacteria</taxon>
        <taxon>Enterobacterales</taxon>
        <taxon>Hafniaceae</taxon>
        <taxon>Obesumbacterium</taxon>
    </lineage>
</organism>
<dbReference type="Pfam" id="PF06992">
    <property type="entry name" value="Phage_lambda_P"/>
    <property type="match status" value="1"/>
</dbReference>
<protein>
    <submittedName>
        <fullName evidence="1">DNA replication protein</fullName>
    </submittedName>
</protein>
<dbReference type="RefSeq" id="WP_061554308.1">
    <property type="nucleotide sequence ID" value="NZ_LXEX01000063.1"/>
</dbReference>
<comment type="caution">
    <text evidence="1">The sequence shown here is derived from an EMBL/GenBank/DDBJ whole genome shotgun (WGS) entry which is preliminary data.</text>
</comment>
<dbReference type="AlphaFoldDB" id="A0AA91EFD9"/>
<accession>A0AA91EFD9</accession>